<organism evidence="16 17">
    <name type="scientific">Marchantia polymorpha</name>
    <name type="common">Common liverwort</name>
    <name type="synonym">Marchantia aquatica</name>
    <dbReference type="NCBI Taxonomy" id="3197"/>
    <lineage>
        <taxon>Eukaryota</taxon>
        <taxon>Viridiplantae</taxon>
        <taxon>Streptophyta</taxon>
        <taxon>Embryophyta</taxon>
        <taxon>Marchantiophyta</taxon>
        <taxon>Marchantiopsida</taxon>
        <taxon>Marchantiidae</taxon>
        <taxon>Marchantiales</taxon>
        <taxon>Marchantiaceae</taxon>
        <taxon>Marchantia</taxon>
    </lineage>
</organism>
<name>A0A2R6VZ46_MARPO</name>
<evidence type="ECO:0000256" key="3">
    <source>
        <dbReference type="ARBA" id="ARBA00008061"/>
    </source>
</evidence>
<protein>
    <recommendedName>
        <fullName evidence="4 10">Alpha-amylase</fullName>
        <ecNumber evidence="4 10">3.2.1.1</ecNumber>
    </recommendedName>
    <alternativeName>
        <fullName evidence="9 10">1,4-alpha-D-glucan glucanohydrolase</fullName>
    </alternativeName>
</protein>
<dbReference type="Pfam" id="PF00128">
    <property type="entry name" value="Alpha-amylase"/>
    <property type="match status" value="1"/>
</dbReference>
<feature type="domain" description="Alpha-amylase C-terminal beta-sheet" evidence="15">
    <location>
        <begin position="331"/>
        <end position="393"/>
    </location>
</feature>
<proteinExistence type="inferred from homology"/>
<evidence type="ECO:0000256" key="12">
    <source>
        <dbReference type="RuleBase" id="RU003615"/>
    </source>
</evidence>
<keyword evidence="5" id="KW-0479">Metal-binding</keyword>
<dbReference type="SMART" id="SM00642">
    <property type="entry name" value="Aamy"/>
    <property type="match status" value="1"/>
</dbReference>
<keyword evidence="7 13" id="KW-0119">Carbohydrate metabolism</keyword>
<keyword evidence="6 13" id="KW-0378">Hydrolase</keyword>
<comment type="cofactor">
    <cofactor evidence="2 10">
        <name>Ca(2+)</name>
        <dbReference type="ChEBI" id="CHEBI:29108"/>
    </cofactor>
</comment>
<dbReference type="InterPro" id="IPR006046">
    <property type="entry name" value="Alpha_amylase"/>
</dbReference>
<dbReference type="SUPFAM" id="SSF51445">
    <property type="entry name" value="(Trans)glycosidases"/>
    <property type="match status" value="1"/>
</dbReference>
<sequence length="407" mass="46309">AFNWESWKTECWYDIVKEKVDELADAGVTDVWLPPASQSVAPQGYMPSKLYDLNSSQYGNEEKLRELIDAFHARGIRCIADIVVNHRCADQQDERGVWCLFEGGTPDERLDWGPWAIARDDPYSDGTGQPDTGDDFGAAPDIDHTNERVQRELIQWMKWLKKEVGFDGWRFDFAKGFGGEFVAEYIKGTKPQFSVGELWTTMRYGDGLEYNQDAHRQELVNWVDATGGYSTAFDFTTKGILQQAVNGELWRLRDPNSKPPGMIGYWPEKSVTFIDNHDTGSTQGHWAFPSDKVMQGYAYILTHPGTPKIFYDHYFDWKLKDELKALITLRKRNDIIANSKVQIMVADGDLYLAKIDDHVIVKLGPRFDLGESTPNAEEYSVAACGKDYCVWEKKGYVSPTTEETAQS</sequence>
<dbReference type="PIRSF" id="PIRSF001028">
    <property type="entry name" value="Alph-amls_plant"/>
    <property type="match status" value="1"/>
</dbReference>
<dbReference type="InterPro" id="IPR013775">
    <property type="entry name" value="A-amylase_pln"/>
</dbReference>
<evidence type="ECO:0000259" key="14">
    <source>
        <dbReference type="SMART" id="SM00642"/>
    </source>
</evidence>
<dbReference type="GO" id="GO:0004556">
    <property type="term" value="F:alpha-amylase activity"/>
    <property type="evidence" value="ECO:0000318"/>
    <property type="project" value="GO_Central"/>
</dbReference>
<feature type="active site" description="Proton donor" evidence="11">
    <location>
        <position position="197"/>
    </location>
</feature>
<evidence type="ECO:0000256" key="4">
    <source>
        <dbReference type="ARBA" id="ARBA00012595"/>
    </source>
</evidence>
<evidence type="ECO:0000259" key="15">
    <source>
        <dbReference type="SMART" id="SM00810"/>
    </source>
</evidence>
<evidence type="ECO:0000256" key="10">
    <source>
        <dbReference type="PIRNR" id="PIRNR001028"/>
    </source>
</evidence>
<dbReference type="InterPro" id="IPR012850">
    <property type="entry name" value="A-amylase_bs_C"/>
</dbReference>
<dbReference type="EC" id="3.2.1.1" evidence="4 10"/>
<keyword evidence="17" id="KW-1185">Reference proteome</keyword>
<dbReference type="OMA" id="PCELACT"/>
<comment type="similarity">
    <text evidence="3 10 12">Belongs to the glycosyl hydrolase 13 family.</text>
</comment>
<feature type="domain" description="Glycosyl hydrolase family 13 catalytic" evidence="14">
    <location>
        <begin position="1"/>
        <end position="330"/>
    </location>
</feature>
<dbReference type="PRINTS" id="PR00110">
    <property type="entry name" value="ALPHAAMYLASE"/>
</dbReference>
<evidence type="ECO:0000256" key="9">
    <source>
        <dbReference type="ARBA" id="ARBA00030238"/>
    </source>
</evidence>
<evidence type="ECO:0000256" key="5">
    <source>
        <dbReference type="ARBA" id="ARBA00022723"/>
    </source>
</evidence>
<dbReference type="InterPro" id="IPR006047">
    <property type="entry name" value="GH13_cat_dom"/>
</dbReference>
<keyword evidence="8 13" id="KW-0326">Glycosidase</keyword>
<dbReference type="OrthoDB" id="550577at2759"/>
<evidence type="ECO:0000313" key="16">
    <source>
        <dbReference type="EMBL" id="PTQ26877.1"/>
    </source>
</evidence>
<dbReference type="InterPro" id="IPR013780">
    <property type="entry name" value="Glyco_hydro_b"/>
</dbReference>
<evidence type="ECO:0000256" key="6">
    <source>
        <dbReference type="ARBA" id="ARBA00022801"/>
    </source>
</evidence>
<dbReference type="SMART" id="SM00810">
    <property type="entry name" value="Alpha-amyl_C2"/>
    <property type="match status" value="1"/>
</dbReference>
<evidence type="ECO:0000256" key="1">
    <source>
        <dbReference type="ARBA" id="ARBA00000548"/>
    </source>
</evidence>
<dbReference type="Gene3D" id="2.60.40.1180">
    <property type="entry name" value="Golgi alpha-mannosidase II"/>
    <property type="match status" value="1"/>
</dbReference>
<dbReference type="CDD" id="cd11314">
    <property type="entry name" value="AmyAc_arch_bac_plant_AmyA"/>
    <property type="match status" value="1"/>
</dbReference>
<comment type="catalytic activity">
    <reaction evidence="1 10 13">
        <text>Endohydrolysis of (1-&gt;4)-alpha-D-glucosidic linkages in polysaccharides containing three or more (1-&gt;4)-alpha-linked D-glucose units.</text>
        <dbReference type="EC" id="3.2.1.1"/>
    </reaction>
</comment>
<dbReference type="PANTHER" id="PTHR43447">
    <property type="entry name" value="ALPHA-AMYLASE"/>
    <property type="match status" value="1"/>
</dbReference>
<dbReference type="Gene3D" id="3.20.20.80">
    <property type="entry name" value="Glycosidases"/>
    <property type="match status" value="1"/>
</dbReference>
<feature type="active site" description="Nucleophile" evidence="11">
    <location>
        <position position="172"/>
    </location>
</feature>
<feature type="non-terminal residue" evidence="16">
    <location>
        <position position="1"/>
    </location>
</feature>
<dbReference type="Pfam" id="PF07821">
    <property type="entry name" value="Alpha-amyl_C2"/>
    <property type="match status" value="1"/>
</dbReference>
<dbReference type="GO" id="GO:0005509">
    <property type="term" value="F:calcium ion binding"/>
    <property type="evidence" value="ECO:0007669"/>
    <property type="project" value="UniProtKB-UniRule"/>
</dbReference>
<dbReference type="GO" id="GO:0005987">
    <property type="term" value="P:sucrose catabolic process"/>
    <property type="evidence" value="ECO:0000318"/>
    <property type="project" value="GO_Central"/>
</dbReference>
<dbReference type="AlphaFoldDB" id="A0A2R6VZ46"/>
<gene>
    <name evidence="16" type="ORF">MARPO_0285s0001</name>
</gene>
<evidence type="ECO:0000256" key="13">
    <source>
        <dbReference type="RuleBase" id="RU361134"/>
    </source>
</evidence>
<dbReference type="Proteomes" id="UP000244005">
    <property type="component" value="Unassembled WGS sequence"/>
</dbReference>
<accession>A0A2R6VZ46</accession>
<reference evidence="17" key="1">
    <citation type="journal article" date="2017" name="Cell">
        <title>Insights into land plant evolution garnered from the Marchantia polymorpha genome.</title>
        <authorList>
            <person name="Bowman J.L."/>
            <person name="Kohchi T."/>
            <person name="Yamato K.T."/>
            <person name="Jenkins J."/>
            <person name="Shu S."/>
            <person name="Ishizaki K."/>
            <person name="Yamaoka S."/>
            <person name="Nishihama R."/>
            <person name="Nakamura Y."/>
            <person name="Berger F."/>
            <person name="Adam C."/>
            <person name="Aki S.S."/>
            <person name="Althoff F."/>
            <person name="Araki T."/>
            <person name="Arteaga-Vazquez M.A."/>
            <person name="Balasubrmanian S."/>
            <person name="Barry K."/>
            <person name="Bauer D."/>
            <person name="Boehm C.R."/>
            <person name="Briginshaw L."/>
            <person name="Caballero-Perez J."/>
            <person name="Catarino B."/>
            <person name="Chen F."/>
            <person name="Chiyoda S."/>
            <person name="Chovatia M."/>
            <person name="Davies K.M."/>
            <person name="Delmans M."/>
            <person name="Demura T."/>
            <person name="Dierschke T."/>
            <person name="Dolan L."/>
            <person name="Dorantes-Acosta A.E."/>
            <person name="Eklund D.M."/>
            <person name="Florent S.N."/>
            <person name="Flores-Sandoval E."/>
            <person name="Fujiyama A."/>
            <person name="Fukuzawa H."/>
            <person name="Galik B."/>
            <person name="Grimanelli D."/>
            <person name="Grimwood J."/>
            <person name="Grossniklaus U."/>
            <person name="Hamada T."/>
            <person name="Haseloff J."/>
            <person name="Hetherington A.J."/>
            <person name="Higo A."/>
            <person name="Hirakawa Y."/>
            <person name="Hundley H.N."/>
            <person name="Ikeda Y."/>
            <person name="Inoue K."/>
            <person name="Inoue S.I."/>
            <person name="Ishida S."/>
            <person name="Jia Q."/>
            <person name="Kakita M."/>
            <person name="Kanazawa T."/>
            <person name="Kawai Y."/>
            <person name="Kawashima T."/>
            <person name="Kennedy M."/>
            <person name="Kinose K."/>
            <person name="Kinoshita T."/>
            <person name="Kohara Y."/>
            <person name="Koide E."/>
            <person name="Komatsu K."/>
            <person name="Kopischke S."/>
            <person name="Kubo M."/>
            <person name="Kyozuka J."/>
            <person name="Lagercrantz U."/>
            <person name="Lin S.S."/>
            <person name="Lindquist E."/>
            <person name="Lipzen A.M."/>
            <person name="Lu C.W."/>
            <person name="De Luna E."/>
            <person name="Martienssen R.A."/>
            <person name="Minamino N."/>
            <person name="Mizutani M."/>
            <person name="Mizutani M."/>
            <person name="Mochizuki N."/>
            <person name="Monte I."/>
            <person name="Mosher R."/>
            <person name="Nagasaki H."/>
            <person name="Nakagami H."/>
            <person name="Naramoto S."/>
            <person name="Nishitani K."/>
            <person name="Ohtani M."/>
            <person name="Okamoto T."/>
            <person name="Okumura M."/>
            <person name="Phillips J."/>
            <person name="Pollak B."/>
            <person name="Reinders A."/>
            <person name="Rovekamp M."/>
            <person name="Sano R."/>
            <person name="Sawa S."/>
            <person name="Schmid M.W."/>
            <person name="Shirakawa M."/>
            <person name="Solano R."/>
            <person name="Spunde A."/>
            <person name="Suetsugu N."/>
            <person name="Sugano S."/>
            <person name="Sugiyama A."/>
            <person name="Sun R."/>
            <person name="Suzuki Y."/>
            <person name="Takenaka M."/>
            <person name="Takezawa D."/>
            <person name="Tomogane H."/>
            <person name="Tsuzuki M."/>
            <person name="Ueda T."/>
            <person name="Umeda M."/>
            <person name="Ward J.M."/>
            <person name="Watanabe Y."/>
            <person name="Yazaki K."/>
            <person name="Yokoyama R."/>
            <person name="Yoshitake Y."/>
            <person name="Yotsui I."/>
            <person name="Zachgo S."/>
            <person name="Schmutz J."/>
        </authorList>
    </citation>
    <scope>NUCLEOTIDE SEQUENCE [LARGE SCALE GENOMIC DNA]</scope>
    <source>
        <strain evidence="17">Tak-1</strain>
    </source>
</reference>
<dbReference type="SUPFAM" id="SSF51011">
    <property type="entry name" value="Glycosyl hydrolase domain"/>
    <property type="match status" value="1"/>
</dbReference>
<dbReference type="EMBL" id="KZ772930">
    <property type="protein sequence ID" value="PTQ26877.1"/>
    <property type="molecule type" value="Genomic_DNA"/>
</dbReference>
<dbReference type="InterPro" id="IPR017853">
    <property type="entry name" value="GH"/>
</dbReference>
<evidence type="ECO:0000256" key="2">
    <source>
        <dbReference type="ARBA" id="ARBA00001913"/>
    </source>
</evidence>
<evidence type="ECO:0000256" key="8">
    <source>
        <dbReference type="ARBA" id="ARBA00023295"/>
    </source>
</evidence>
<evidence type="ECO:0000256" key="11">
    <source>
        <dbReference type="PIRSR" id="PIRSR001028-1"/>
    </source>
</evidence>
<evidence type="ECO:0000313" key="17">
    <source>
        <dbReference type="Proteomes" id="UP000244005"/>
    </source>
</evidence>
<evidence type="ECO:0000256" key="7">
    <source>
        <dbReference type="ARBA" id="ARBA00023277"/>
    </source>
</evidence>